<dbReference type="GO" id="GO:0005524">
    <property type="term" value="F:ATP binding"/>
    <property type="evidence" value="ECO:0007669"/>
    <property type="project" value="UniProtKB-KW"/>
</dbReference>
<dbReference type="GeneID" id="10492965"/>
<dbReference type="PIRSF" id="PIRSF004976">
    <property type="entry name" value="ATPase_YdaO"/>
    <property type="match status" value="1"/>
</dbReference>
<reference evidence="6 7" key="1">
    <citation type="journal article" date="2011" name="J. Bacteriol.">
        <title>Complete genome sequence of Metallosphaera cuprina, a metal sulfide-oxidizing archaeon from a hot spring.</title>
        <authorList>
            <person name="Liu L.J."/>
            <person name="You X.Y."/>
            <person name="Zheng H."/>
            <person name="Wang S."/>
            <person name="Jiang C.Y."/>
            <person name="Liu S.J."/>
        </authorList>
    </citation>
    <scope>NUCLEOTIDE SEQUENCE [LARGE SCALE GENOMIC DNA]</scope>
    <source>
        <strain evidence="6 7">Ar-4</strain>
    </source>
</reference>
<feature type="binding site" evidence="2">
    <location>
        <position position="7"/>
    </location>
    <ligand>
        <name>Zn(2+)</name>
        <dbReference type="ChEBI" id="CHEBI:29105"/>
        <label>1</label>
    </ligand>
</feature>
<dbReference type="HOGENOM" id="CLU_026481_1_1_2"/>
<feature type="binding site" evidence="3">
    <location>
        <position position="63"/>
    </location>
    <ligand>
        <name>ATP</name>
        <dbReference type="ChEBI" id="CHEBI:30616"/>
    </ligand>
</feature>
<feature type="binding site" evidence="2">
    <location>
        <position position="26"/>
    </location>
    <ligand>
        <name>Zn(2+)</name>
        <dbReference type="ChEBI" id="CHEBI:29105"/>
        <label>1</label>
    </ligand>
</feature>
<dbReference type="Proteomes" id="UP000007812">
    <property type="component" value="Chromosome"/>
</dbReference>
<feature type="binding site" evidence="3">
    <location>
        <position position="167"/>
    </location>
    <ligand>
        <name>ATP</name>
        <dbReference type="ChEBI" id="CHEBI:30616"/>
    </ligand>
</feature>
<dbReference type="GO" id="GO:0000049">
    <property type="term" value="F:tRNA binding"/>
    <property type="evidence" value="ECO:0007669"/>
    <property type="project" value="TreeGrafter"/>
</dbReference>
<feature type="binding site" evidence="3">
    <location>
        <position position="172"/>
    </location>
    <ligand>
        <name>ATP</name>
        <dbReference type="ChEBI" id="CHEBI:30616"/>
    </ligand>
</feature>
<dbReference type="eggNOG" id="arCOG00042">
    <property type="taxonomic scope" value="Archaea"/>
</dbReference>
<evidence type="ECO:0000256" key="1">
    <source>
        <dbReference type="ARBA" id="ARBA00022679"/>
    </source>
</evidence>
<dbReference type="AlphaFoldDB" id="F4G1Z0"/>
<keyword evidence="7" id="KW-1185">Reference proteome</keyword>
<dbReference type="InterPro" id="IPR014729">
    <property type="entry name" value="Rossmann-like_a/b/a_fold"/>
</dbReference>
<dbReference type="RefSeq" id="WP_013737377.1">
    <property type="nucleotide sequence ID" value="NC_015435.1"/>
</dbReference>
<keyword evidence="2" id="KW-0479">Metal-binding</keyword>
<dbReference type="InterPro" id="IPR011063">
    <property type="entry name" value="TilS/TtcA_N"/>
</dbReference>
<feature type="binding site" evidence="3">
    <location>
        <begin position="57"/>
        <end position="59"/>
    </location>
    <ligand>
        <name>ATP</name>
        <dbReference type="ChEBI" id="CHEBI:30616"/>
    </ligand>
</feature>
<feature type="binding site" evidence="2">
    <location>
        <position position="29"/>
    </location>
    <ligand>
        <name>Zn(2+)</name>
        <dbReference type="ChEBI" id="CHEBI:29105"/>
        <label>1</label>
    </ligand>
</feature>
<organism evidence="6 7">
    <name type="scientific">Metallosphaera cuprina (strain Ar-4)</name>
    <dbReference type="NCBI Taxonomy" id="1006006"/>
    <lineage>
        <taxon>Archaea</taxon>
        <taxon>Thermoproteota</taxon>
        <taxon>Thermoprotei</taxon>
        <taxon>Sulfolobales</taxon>
        <taxon>Sulfolobaceae</taxon>
        <taxon>Metallosphaera</taxon>
    </lineage>
</organism>
<dbReference type="KEGG" id="mcn:Mcup_0774"/>
<evidence type="ECO:0000259" key="5">
    <source>
        <dbReference type="Pfam" id="PF22082"/>
    </source>
</evidence>
<dbReference type="PANTHER" id="PTHR11807">
    <property type="entry name" value="ATPASES OF THE PP SUPERFAMILY-RELATED"/>
    <property type="match status" value="1"/>
</dbReference>
<accession>F4G1Z0</accession>
<feature type="binding site" evidence="2">
    <location>
        <position position="10"/>
    </location>
    <ligand>
        <name>Zn(2+)</name>
        <dbReference type="ChEBI" id="CHEBI:29105"/>
        <label>1</label>
    </ligand>
</feature>
<dbReference type="EMBL" id="CP002656">
    <property type="protein sequence ID" value="AEB94879.1"/>
    <property type="molecule type" value="Genomic_DNA"/>
</dbReference>
<dbReference type="GO" id="GO:0016740">
    <property type="term" value="F:transferase activity"/>
    <property type="evidence" value="ECO:0007669"/>
    <property type="project" value="UniProtKB-KW"/>
</dbReference>
<dbReference type="Gene3D" id="3.40.50.620">
    <property type="entry name" value="HUPs"/>
    <property type="match status" value="1"/>
</dbReference>
<evidence type="ECO:0000256" key="3">
    <source>
        <dbReference type="PIRSR" id="PIRSR004976-51"/>
    </source>
</evidence>
<feature type="domain" description="tRNA(Ile)-lysidine/2-thiocytidine synthase N-terminal" evidence="4">
    <location>
        <begin position="54"/>
        <end position="233"/>
    </location>
</feature>
<feature type="binding site" evidence="2">
    <location>
        <position position="302"/>
    </location>
    <ligand>
        <name>Zn(2+)</name>
        <dbReference type="ChEBI" id="CHEBI:29105"/>
        <label>2</label>
    </ligand>
</feature>
<protein>
    <submittedName>
        <fullName evidence="6">PP-loop domain-containing protein</fullName>
    </submittedName>
</protein>
<dbReference type="GO" id="GO:0002144">
    <property type="term" value="C:cytosolic tRNA wobble base thiouridylase complex"/>
    <property type="evidence" value="ECO:0007669"/>
    <property type="project" value="TreeGrafter"/>
</dbReference>
<dbReference type="Pfam" id="PF01171">
    <property type="entry name" value="ATP_bind_3"/>
    <property type="match status" value="1"/>
</dbReference>
<dbReference type="Pfam" id="PF22082">
    <property type="entry name" value="TtuA_LIM_N"/>
    <property type="match status" value="1"/>
</dbReference>
<keyword evidence="1" id="KW-0808">Transferase</keyword>
<keyword evidence="3" id="KW-0547">Nucleotide-binding</keyword>
<dbReference type="PATRIC" id="fig|1006006.8.peg.773"/>
<dbReference type="PANTHER" id="PTHR11807:SF27">
    <property type="entry name" value="TRNA-5-METHYLURIDINE(54) 2-SULFURTRANSFERASE"/>
    <property type="match status" value="1"/>
</dbReference>
<keyword evidence="2" id="KW-0862">Zinc</keyword>
<dbReference type="GO" id="GO:0046872">
    <property type="term" value="F:metal ion binding"/>
    <property type="evidence" value="ECO:0007669"/>
    <property type="project" value="UniProtKB-KW"/>
</dbReference>
<dbReference type="InterPro" id="IPR035107">
    <property type="entry name" value="tRNA_thiolation_TtcA_Ctu1"/>
</dbReference>
<sequence>MCENVYCKKCGSKAVIRLPYANLTLCAKHFSEWLETRVEKVIKEYKMISEKDVVAVAVSGGKDSTTLLHILKGLSERNGFDLVGINIDLGIDNGTKYSALSTELAVKNFELTHVRYKVIELKREYGFGIDEAKLKARRPVCSTCGLVKRYVLEEAAESVGANVLATGHNLNDMAVFVMSGYHTGDLQNLARLRAVSPAENGYIKKVKPLFLTSEKETATYAIVNKIPFIMDSCPNNPSVGGPTSDKLRRLIENTEDEIPGFMVRLVENFENKIRPFFEDLPKFNLGKCKMCGKPTNNDREICSFCALKIKMGGDSKDVVAK</sequence>
<name>F4G1Z0_METCR</name>
<dbReference type="STRING" id="1006006.Mcup_0774"/>
<feature type="binding site" evidence="2">
    <location>
        <position position="291"/>
    </location>
    <ligand>
        <name>Zn(2+)</name>
        <dbReference type="ChEBI" id="CHEBI:29105"/>
        <label>2</label>
    </ligand>
</feature>
<dbReference type="InterPro" id="IPR054306">
    <property type="entry name" value="TtuA-like_LIM_N"/>
</dbReference>
<evidence type="ECO:0000313" key="6">
    <source>
        <dbReference type="EMBL" id="AEB94879.1"/>
    </source>
</evidence>
<feature type="binding site" evidence="2">
    <location>
        <position position="288"/>
    </location>
    <ligand>
        <name>Zn(2+)</name>
        <dbReference type="ChEBI" id="CHEBI:29105"/>
        <label>2</label>
    </ligand>
</feature>
<keyword evidence="3" id="KW-0067">ATP-binding</keyword>
<proteinExistence type="predicted"/>
<gene>
    <name evidence="6" type="ordered locus">Mcup_0774</name>
</gene>
<feature type="domain" description="2-thiouridine synthetase TtuA-like N-terminal LIM" evidence="5">
    <location>
        <begin position="7"/>
        <end position="30"/>
    </location>
</feature>
<dbReference type="SUPFAM" id="SSF52402">
    <property type="entry name" value="Adenine nucleotide alpha hydrolases-like"/>
    <property type="match status" value="1"/>
</dbReference>
<evidence type="ECO:0000313" key="7">
    <source>
        <dbReference type="Proteomes" id="UP000007812"/>
    </source>
</evidence>
<feature type="binding site" evidence="2">
    <location>
        <position position="305"/>
    </location>
    <ligand>
        <name>Zn(2+)</name>
        <dbReference type="ChEBI" id="CHEBI:29105"/>
        <label>2</label>
    </ligand>
</feature>
<evidence type="ECO:0000259" key="4">
    <source>
        <dbReference type="Pfam" id="PF01171"/>
    </source>
</evidence>
<dbReference type="GO" id="GO:0002143">
    <property type="term" value="P:tRNA wobble position uridine thiolation"/>
    <property type="evidence" value="ECO:0007669"/>
    <property type="project" value="TreeGrafter"/>
</dbReference>
<evidence type="ECO:0000256" key="2">
    <source>
        <dbReference type="PIRSR" id="PIRSR004976-50"/>
    </source>
</evidence>
<feature type="binding site" evidence="3">
    <location>
        <position position="87"/>
    </location>
    <ligand>
        <name>ATP</name>
        <dbReference type="ChEBI" id="CHEBI:30616"/>
    </ligand>
</feature>